<dbReference type="EMBL" id="BMQJ01000030">
    <property type="protein sequence ID" value="GGQ32134.1"/>
    <property type="molecule type" value="Genomic_DNA"/>
</dbReference>
<evidence type="ECO:0000313" key="2">
    <source>
        <dbReference type="Proteomes" id="UP000611554"/>
    </source>
</evidence>
<organism evidence="1 2">
    <name type="scientific">Streptosporangium pseudovulgare</name>
    <dbReference type="NCBI Taxonomy" id="35765"/>
    <lineage>
        <taxon>Bacteria</taxon>
        <taxon>Bacillati</taxon>
        <taxon>Actinomycetota</taxon>
        <taxon>Actinomycetes</taxon>
        <taxon>Streptosporangiales</taxon>
        <taxon>Streptosporangiaceae</taxon>
        <taxon>Streptosporangium</taxon>
    </lineage>
</organism>
<name>A0ABQ2RIX8_9ACTN</name>
<comment type="caution">
    <text evidence="1">The sequence shown here is derived from an EMBL/GenBank/DDBJ whole genome shotgun (WGS) entry which is preliminary data.</text>
</comment>
<accession>A0ABQ2RIX8</accession>
<sequence>MRREWELEDLIECWTLDEEEPALLANKSGATRLGFGLMLKFFELEVRFPRREDAPRPAGM</sequence>
<reference evidence="2" key="1">
    <citation type="journal article" date="2019" name="Int. J. Syst. Evol. Microbiol.">
        <title>The Global Catalogue of Microorganisms (GCM) 10K type strain sequencing project: providing services to taxonomists for standard genome sequencing and annotation.</title>
        <authorList>
            <consortium name="The Broad Institute Genomics Platform"/>
            <consortium name="The Broad Institute Genome Sequencing Center for Infectious Disease"/>
            <person name="Wu L."/>
            <person name="Ma J."/>
        </authorList>
    </citation>
    <scope>NUCLEOTIDE SEQUENCE [LARGE SCALE GENOMIC DNA]</scope>
    <source>
        <strain evidence="2">JCM 3115</strain>
    </source>
</reference>
<keyword evidence="2" id="KW-1185">Reference proteome</keyword>
<gene>
    <name evidence="1" type="ORF">GCM10010140_72790</name>
</gene>
<evidence type="ECO:0000313" key="1">
    <source>
        <dbReference type="EMBL" id="GGQ32134.1"/>
    </source>
</evidence>
<dbReference type="RefSeq" id="WP_189250959.1">
    <property type="nucleotide sequence ID" value="NZ_BMQJ01000030.1"/>
</dbReference>
<dbReference type="Proteomes" id="UP000611554">
    <property type="component" value="Unassembled WGS sequence"/>
</dbReference>
<proteinExistence type="predicted"/>
<protein>
    <recommendedName>
        <fullName evidence="3">DUF4158 domain-containing protein</fullName>
    </recommendedName>
</protein>
<evidence type="ECO:0008006" key="3">
    <source>
        <dbReference type="Google" id="ProtNLM"/>
    </source>
</evidence>